<dbReference type="CDD" id="cd00537">
    <property type="entry name" value="MTHFR"/>
    <property type="match status" value="1"/>
</dbReference>
<dbReference type="UniPathway" id="UPA00193"/>
<accession>A0A8J6P4G7</accession>
<evidence type="ECO:0000256" key="6">
    <source>
        <dbReference type="ARBA" id="ARBA00023002"/>
    </source>
</evidence>
<dbReference type="PANTHER" id="PTHR45754">
    <property type="entry name" value="METHYLENETETRAHYDROFOLATE REDUCTASE"/>
    <property type="match status" value="1"/>
</dbReference>
<keyword evidence="6 9" id="KW-0560">Oxidoreductase</keyword>
<evidence type="ECO:0000256" key="2">
    <source>
        <dbReference type="ARBA" id="ARBA00004777"/>
    </source>
</evidence>
<comment type="catalytic activity">
    <reaction evidence="8">
        <text>(6S)-5-methyl-5,6,7,8-tetrahydrofolate + NAD(+) = (6R)-5,10-methylene-5,6,7,8-tetrahydrofolate + NADH + H(+)</text>
        <dbReference type="Rhea" id="RHEA:19821"/>
        <dbReference type="ChEBI" id="CHEBI:15378"/>
        <dbReference type="ChEBI" id="CHEBI:15636"/>
        <dbReference type="ChEBI" id="CHEBI:18608"/>
        <dbReference type="ChEBI" id="CHEBI:57540"/>
        <dbReference type="ChEBI" id="CHEBI:57945"/>
        <dbReference type="EC" id="1.5.1.54"/>
    </reaction>
    <physiologicalReaction direction="right-to-left" evidence="8">
        <dbReference type="Rhea" id="RHEA:19823"/>
    </physiologicalReaction>
</comment>
<evidence type="ECO:0000256" key="3">
    <source>
        <dbReference type="ARBA" id="ARBA00006743"/>
    </source>
</evidence>
<comment type="similarity">
    <text evidence="3 9">Belongs to the methylenetetrahydrofolate reductase family.</text>
</comment>
<evidence type="ECO:0000256" key="4">
    <source>
        <dbReference type="ARBA" id="ARBA00022630"/>
    </source>
</evidence>
<gene>
    <name evidence="10" type="ORF">H8D96_10605</name>
</gene>
<keyword evidence="5 9" id="KW-0274">FAD</keyword>
<dbReference type="Pfam" id="PF02219">
    <property type="entry name" value="MTHFR"/>
    <property type="match status" value="1"/>
</dbReference>
<proteinExistence type="inferred from homology"/>
<dbReference type="AlphaFoldDB" id="A0A8J6P4G7"/>
<dbReference type="EMBL" id="JACNIG010000219">
    <property type="protein sequence ID" value="MBC8432357.1"/>
    <property type="molecule type" value="Genomic_DNA"/>
</dbReference>
<dbReference type="GO" id="GO:0071949">
    <property type="term" value="F:FAD binding"/>
    <property type="evidence" value="ECO:0007669"/>
    <property type="project" value="TreeGrafter"/>
</dbReference>
<dbReference type="GO" id="GO:0106312">
    <property type="term" value="F:methylenetetrahydrofolate reductase (NADH) activity"/>
    <property type="evidence" value="ECO:0007669"/>
    <property type="project" value="UniProtKB-EC"/>
</dbReference>
<keyword evidence="4 9" id="KW-0285">Flavoprotein</keyword>
<dbReference type="InterPro" id="IPR003171">
    <property type="entry name" value="Mehydrof_redctse-like"/>
</dbReference>
<comment type="pathway">
    <text evidence="7">Amino-acid biosynthesis; L-methionine biosynthesis via de novo pathway.</text>
</comment>
<dbReference type="Proteomes" id="UP000605201">
    <property type="component" value="Unassembled WGS sequence"/>
</dbReference>
<organism evidence="10 11">
    <name type="scientific">Candidatus Desulfatibia vada</name>
    <dbReference type="NCBI Taxonomy" id="2841696"/>
    <lineage>
        <taxon>Bacteria</taxon>
        <taxon>Pseudomonadati</taxon>
        <taxon>Thermodesulfobacteriota</taxon>
        <taxon>Desulfobacteria</taxon>
        <taxon>Desulfobacterales</taxon>
        <taxon>Desulfobacterales incertae sedis</taxon>
        <taxon>Candidatus Desulfatibia</taxon>
    </lineage>
</organism>
<dbReference type="GO" id="GO:0009086">
    <property type="term" value="P:methionine biosynthetic process"/>
    <property type="evidence" value="ECO:0007669"/>
    <property type="project" value="TreeGrafter"/>
</dbReference>
<evidence type="ECO:0000256" key="8">
    <source>
        <dbReference type="ARBA" id="ARBA00048628"/>
    </source>
</evidence>
<dbReference type="Gene3D" id="3.20.20.220">
    <property type="match status" value="1"/>
</dbReference>
<evidence type="ECO:0000256" key="5">
    <source>
        <dbReference type="ARBA" id="ARBA00022827"/>
    </source>
</evidence>
<dbReference type="GO" id="GO:0005829">
    <property type="term" value="C:cytosol"/>
    <property type="evidence" value="ECO:0007669"/>
    <property type="project" value="TreeGrafter"/>
</dbReference>
<evidence type="ECO:0000256" key="9">
    <source>
        <dbReference type="RuleBase" id="RU003862"/>
    </source>
</evidence>
<dbReference type="GO" id="GO:0035999">
    <property type="term" value="P:tetrahydrofolate interconversion"/>
    <property type="evidence" value="ECO:0007669"/>
    <property type="project" value="UniProtKB-UniPathway"/>
</dbReference>
<comment type="pathway">
    <text evidence="2 9">One-carbon metabolism; tetrahydrofolate interconversion.</text>
</comment>
<evidence type="ECO:0000313" key="10">
    <source>
        <dbReference type="EMBL" id="MBC8432357.1"/>
    </source>
</evidence>
<reference evidence="10 11" key="1">
    <citation type="submission" date="2020-08" db="EMBL/GenBank/DDBJ databases">
        <title>Bridging the membrane lipid divide: bacteria of the FCB group superphylum have the potential to synthesize archaeal ether lipids.</title>
        <authorList>
            <person name="Villanueva L."/>
            <person name="Von Meijenfeldt F.A.B."/>
            <person name="Westbye A.B."/>
            <person name="Yadav S."/>
            <person name="Hopmans E.C."/>
            <person name="Dutilh B.E."/>
            <person name="Sinninghe Damste J.S."/>
        </authorList>
    </citation>
    <scope>NUCLEOTIDE SEQUENCE [LARGE SCALE GENOMIC DNA]</scope>
    <source>
        <strain evidence="10">NIOZ-UU17</strain>
    </source>
</reference>
<dbReference type="SUPFAM" id="SSF51730">
    <property type="entry name" value="FAD-linked oxidoreductase"/>
    <property type="match status" value="1"/>
</dbReference>
<evidence type="ECO:0000313" key="11">
    <source>
        <dbReference type="Proteomes" id="UP000605201"/>
    </source>
</evidence>
<dbReference type="InterPro" id="IPR029041">
    <property type="entry name" value="FAD-linked_oxidoreductase-like"/>
</dbReference>
<dbReference type="PANTHER" id="PTHR45754:SF3">
    <property type="entry name" value="METHYLENETETRAHYDROFOLATE REDUCTASE (NADPH)"/>
    <property type="match status" value="1"/>
</dbReference>
<comment type="cofactor">
    <cofactor evidence="1 9">
        <name>FAD</name>
        <dbReference type="ChEBI" id="CHEBI:57692"/>
    </cofactor>
</comment>
<sequence>MQLKRKFETGEFAILAEMEPPKGVDVSTMVTNARRVKGNVDAFVVPEMSNAVMRMSSLGGAVILQKEGMEAVSQLNCRDRNRIAIQADLLAAYGCGITSVMAVTGEEPGYGDHHQARSVYDIDLLELLRATQKLQEGKDMAGIELAGAPRFLVGSTVDAGAKGKSPELVVEEMKQKVDAGATFFVTPPLFDLAAIQPFIKRVDLGKIKIIPTVLLLKSLGMARYIQRNVEHVDIPDALITRIQKSPDKVRECLRIASEMAKTLQQEGFGGVLLATIGWEHKLPEIMERM</sequence>
<protein>
    <recommendedName>
        <fullName evidence="9">Methylenetetrahydrofolate reductase</fullName>
    </recommendedName>
</protein>
<evidence type="ECO:0000256" key="1">
    <source>
        <dbReference type="ARBA" id="ARBA00001974"/>
    </source>
</evidence>
<name>A0A8J6P4G7_9BACT</name>
<comment type="caution">
    <text evidence="10">The sequence shown here is derived from an EMBL/GenBank/DDBJ whole genome shotgun (WGS) entry which is preliminary data.</text>
</comment>
<evidence type="ECO:0000256" key="7">
    <source>
        <dbReference type="ARBA" id="ARBA00034478"/>
    </source>
</evidence>